<feature type="region of interest" description="Disordered" evidence="1">
    <location>
        <begin position="1"/>
        <end position="56"/>
    </location>
</feature>
<proteinExistence type="predicted"/>
<accession>A0A0D0C0R3</accession>
<dbReference type="OrthoDB" id="3203574at2759"/>
<evidence type="ECO:0000256" key="1">
    <source>
        <dbReference type="SAM" id="MobiDB-lite"/>
    </source>
</evidence>
<sequence length="180" mass="18646">MGSSQQLFPPTGSQSSSTSTSGYSLSIPSSNFASTSSSQSQDTSNSTTLANPNSPETFKQNVQIALEHVARVNSLARGTLHGIQNAYQAGNDPAQTKANLAALNQATGALADFLRQTGVGAHPLPPSDLQSVPPGLPSEQQLIADTAHGVQQLYEQLKRTQESSAIVASLLGAGEARSKT</sequence>
<dbReference type="InParanoid" id="A0A0D0C0R3"/>
<protein>
    <submittedName>
        <fullName evidence="2">Uncharacterized protein</fullName>
    </submittedName>
</protein>
<reference evidence="3" key="2">
    <citation type="submission" date="2015-01" db="EMBL/GenBank/DDBJ databases">
        <title>Evolutionary Origins and Diversification of the Mycorrhizal Mutualists.</title>
        <authorList>
            <consortium name="DOE Joint Genome Institute"/>
            <consortium name="Mycorrhizal Genomics Consortium"/>
            <person name="Kohler A."/>
            <person name="Kuo A."/>
            <person name="Nagy L.G."/>
            <person name="Floudas D."/>
            <person name="Copeland A."/>
            <person name="Barry K.W."/>
            <person name="Cichocki N."/>
            <person name="Veneault-Fourrey C."/>
            <person name="LaButti K."/>
            <person name="Lindquist E.A."/>
            <person name="Lipzen A."/>
            <person name="Lundell T."/>
            <person name="Morin E."/>
            <person name="Murat C."/>
            <person name="Riley R."/>
            <person name="Ohm R."/>
            <person name="Sun H."/>
            <person name="Tunlid A."/>
            <person name="Henrissat B."/>
            <person name="Grigoriev I.V."/>
            <person name="Hibbett D.S."/>
            <person name="Martin F."/>
        </authorList>
    </citation>
    <scope>NUCLEOTIDE SEQUENCE [LARGE SCALE GENOMIC DNA]</scope>
    <source>
        <strain evidence="3">Ve08.2h10</strain>
    </source>
</reference>
<dbReference type="HOGENOM" id="CLU_112554_1_1_1"/>
<name>A0A0D0C0R3_9AGAM</name>
<reference evidence="2 3" key="1">
    <citation type="submission" date="2014-04" db="EMBL/GenBank/DDBJ databases">
        <authorList>
            <consortium name="DOE Joint Genome Institute"/>
            <person name="Kuo A."/>
            <person name="Kohler A."/>
            <person name="Jargeat P."/>
            <person name="Nagy L.G."/>
            <person name="Floudas D."/>
            <person name="Copeland A."/>
            <person name="Barry K.W."/>
            <person name="Cichocki N."/>
            <person name="Veneault-Fourrey C."/>
            <person name="LaButti K."/>
            <person name="Lindquist E.A."/>
            <person name="Lipzen A."/>
            <person name="Lundell T."/>
            <person name="Morin E."/>
            <person name="Murat C."/>
            <person name="Sun H."/>
            <person name="Tunlid A."/>
            <person name="Henrissat B."/>
            <person name="Grigoriev I.V."/>
            <person name="Hibbett D.S."/>
            <person name="Martin F."/>
            <person name="Nordberg H.P."/>
            <person name="Cantor M.N."/>
            <person name="Hua S.X."/>
        </authorList>
    </citation>
    <scope>NUCLEOTIDE SEQUENCE [LARGE SCALE GENOMIC DNA]</scope>
    <source>
        <strain evidence="2 3">Ve08.2h10</strain>
    </source>
</reference>
<dbReference type="Proteomes" id="UP000054538">
    <property type="component" value="Unassembled WGS sequence"/>
</dbReference>
<dbReference type="AlphaFoldDB" id="A0A0D0C0R3"/>
<gene>
    <name evidence="2" type="ORF">PAXRUDRAFT_408694</name>
</gene>
<organism evidence="2 3">
    <name type="scientific">Paxillus rubicundulus Ve08.2h10</name>
    <dbReference type="NCBI Taxonomy" id="930991"/>
    <lineage>
        <taxon>Eukaryota</taxon>
        <taxon>Fungi</taxon>
        <taxon>Dikarya</taxon>
        <taxon>Basidiomycota</taxon>
        <taxon>Agaricomycotina</taxon>
        <taxon>Agaricomycetes</taxon>
        <taxon>Agaricomycetidae</taxon>
        <taxon>Boletales</taxon>
        <taxon>Paxilineae</taxon>
        <taxon>Paxillaceae</taxon>
        <taxon>Paxillus</taxon>
    </lineage>
</organism>
<dbReference type="EMBL" id="KN827257">
    <property type="protein sequence ID" value="KIK76867.1"/>
    <property type="molecule type" value="Genomic_DNA"/>
</dbReference>
<evidence type="ECO:0000313" key="2">
    <source>
        <dbReference type="EMBL" id="KIK76867.1"/>
    </source>
</evidence>
<keyword evidence="3" id="KW-1185">Reference proteome</keyword>
<feature type="compositionally biased region" description="Low complexity" evidence="1">
    <location>
        <begin position="9"/>
        <end position="48"/>
    </location>
</feature>
<evidence type="ECO:0000313" key="3">
    <source>
        <dbReference type="Proteomes" id="UP000054538"/>
    </source>
</evidence>